<feature type="transmembrane region" description="Helical" evidence="1">
    <location>
        <begin position="218"/>
        <end position="236"/>
    </location>
</feature>
<dbReference type="Proteomes" id="UP000539642">
    <property type="component" value="Unassembled WGS sequence"/>
</dbReference>
<dbReference type="GO" id="GO:0016887">
    <property type="term" value="F:ATP hydrolysis activity"/>
    <property type="evidence" value="ECO:0007669"/>
    <property type="project" value="InterPro"/>
</dbReference>
<name>A0A840UXM7_9BACT</name>
<dbReference type="InterPro" id="IPR049945">
    <property type="entry name" value="AAA_22"/>
</dbReference>
<accession>A0A840UXM7</accession>
<keyword evidence="1" id="KW-1133">Transmembrane helix</keyword>
<gene>
    <name evidence="3" type="ORF">HNQ81_003322</name>
</gene>
<protein>
    <submittedName>
        <fullName evidence="3">Molybdopterin-guanine dinucleotide biosynthesis protein</fullName>
    </submittedName>
</protein>
<reference evidence="3 4" key="1">
    <citation type="submission" date="2020-08" db="EMBL/GenBank/DDBJ databases">
        <title>Genomic Encyclopedia of Type Strains, Phase IV (KMG-IV): sequencing the most valuable type-strain genomes for metagenomic binning, comparative biology and taxonomic classification.</title>
        <authorList>
            <person name="Goeker M."/>
        </authorList>
    </citation>
    <scope>NUCLEOTIDE SEQUENCE [LARGE SCALE GENOMIC DNA]</scope>
    <source>
        <strain evidence="3 4">DSM 28570</strain>
    </source>
</reference>
<dbReference type="RefSeq" id="WP_183352348.1">
    <property type="nucleotide sequence ID" value="NZ_JACHEO010000029.1"/>
</dbReference>
<feature type="domain" description="AAA+ ATPase" evidence="2">
    <location>
        <begin position="24"/>
        <end position="161"/>
    </location>
</feature>
<proteinExistence type="predicted"/>
<evidence type="ECO:0000259" key="2">
    <source>
        <dbReference type="SMART" id="SM00382"/>
    </source>
</evidence>
<keyword evidence="4" id="KW-1185">Reference proteome</keyword>
<dbReference type="SUPFAM" id="SSF52540">
    <property type="entry name" value="P-loop containing nucleoside triphosphate hydrolases"/>
    <property type="match status" value="1"/>
</dbReference>
<comment type="caution">
    <text evidence="3">The sequence shown here is derived from an EMBL/GenBank/DDBJ whole genome shotgun (WGS) entry which is preliminary data.</text>
</comment>
<dbReference type="Pfam" id="PF13401">
    <property type="entry name" value="AAA_22"/>
    <property type="match status" value="1"/>
</dbReference>
<sequence>MWRQTKLLGRDHLLSKQIRPRLKEGRGFVLTGRHGSGKTAILERIVQNTPGKVVLVSAANTVKEILSDICLTWKLEVQDDKGKIRGRTSWLVSWMERAVLKQTDGMLLIDDIHQAPPALLRRLKLLRDRVTIIAAGVPPFKREELRRILWGLPEIQVKPLPTNEMTRIATAAAPVLQSRTPVADAVHAARGMPGQLIAALRGEITPESAKVQGEELDLSPLLLVVLAGVIMLRYLAHGLESTSLYLLGGIGMGIGIIFRFYVFRGMENRRR</sequence>
<dbReference type="EMBL" id="JACHEO010000029">
    <property type="protein sequence ID" value="MBB5349566.1"/>
    <property type="molecule type" value="Genomic_DNA"/>
</dbReference>
<dbReference type="InterPro" id="IPR003593">
    <property type="entry name" value="AAA+_ATPase"/>
</dbReference>
<evidence type="ECO:0000313" key="4">
    <source>
        <dbReference type="Proteomes" id="UP000539642"/>
    </source>
</evidence>
<keyword evidence="1" id="KW-0472">Membrane</keyword>
<feature type="transmembrane region" description="Helical" evidence="1">
    <location>
        <begin position="242"/>
        <end position="262"/>
    </location>
</feature>
<keyword evidence="1" id="KW-0812">Transmembrane</keyword>
<dbReference type="AlphaFoldDB" id="A0A840UXM7"/>
<dbReference type="InterPro" id="IPR027417">
    <property type="entry name" value="P-loop_NTPase"/>
</dbReference>
<evidence type="ECO:0000256" key="1">
    <source>
        <dbReference type="SAM" id="Phobius"/>
    </source>
</evidence>
<organism evidence="3 4">
    <name type="scientific">Desulfoprunum benzoelyticum</name>
    <dbReference type="NCBI Taxonomy" id="1506996"/>
    <lineage>
        <taxon>Bacteria</taxon>
        <taxon>Pseudomonadati</taxon>
        <taxon>Thermodesulfobacteriota</taxon>
        <taxon>Desulfobulbia</taxon>
        <taxon>Desulfobulbales</taxon>
        <taxon>Desulfobulbaceae</taxon>
        <taxon>Desulfoprunum</taxon>
    </lineage>
</organism>
<dbReference type="Gene3D" id="3.40.50.300">
    <property type="entry name" value="P-loop containing nucleotide triphosphate hydrolases"/>
    <property type="match status" value="1"/>
</dbReference>
<dbReference type="SMART" id="SM00382">
    <property type="entry name" value="AAA"/>
    <property type="match status" value="1"/>
</dbReference>
<evidence type="ECO:0000313" key="3">
    <source>
        <dbReference type="EMBL" id="MBB5349566.1"/>
    </source>
</evidence>